<keyword evidence="2" id="KW-1185">Reference proteome</keyword>
<dbReference type="InterPro" id="IPR003509">
    <property type="entry name" value="UPF0102_YraN-like"/>
</dbReference>
<comment type="caution">
    <text evidence="1">The sequence shown here is derived from an EMBL/GenBank/DDBJ whole genome shotgun (WGS) entry which is preliminary data.</text>
</comment>
<proteinExistence type="predicted"/>
<protein>
    <submittedName>
        <fullName evidence="1">YraN family protein</fullName>
    </submittedName>
</protein>
<sequence length="116" mass="13232">MSGRSNYLEGLSAEDAVARAYVRLGHSLEAWRWRGTRGEIDLIFRCGEAYVFVEVKKSRDFRRAAEALASAQLDRICQTAVEYLSKRPNGMQADMRFDLAMVDRSGQIERLENITL</sequence>
<dbReference type="RefSeq" id="WP_218393850.1">
    <property type="nucleotide sequence ID" value="NZ_JAHUZE010000004.1"/>
</dbReference>
<dbReference type="Pfam" id="PF02021">
    <property type="entry name" value="UPF0102"/>
    <property type="match status" value="1"/>
</dbReference>
<name>A0ABS6T7X9_9RHOB</name>
<dbReference type="EMBL" id="JAHUZE010000004">
    <property type="protein sequence ID" value="MBV7380656.1"/>
    <property type="molecule type" value="Genomic_DNA"/>
</dbReference>
<accession>A0ABS6T7X9</accession>
<dbReference type="PANTHER" id="PTHR34039">
    <property type="entry name" value="UPF0102 PROTEIN YRAN"/>
    <property type="match status" value="1"/>
</dbReference>
<dbReference type="Proteomes" id="UP000756530">
    <property type="component" value="Unassembled WGS sequence"/>
</dbReference>
<evidence type="ECO:0000313" key="1">
    <source>
        <dbReference type="EMBL" id="MBV7380656.1"/>
    </source>
</evidence>
<dbReference type="PANTHER" id="PTHR34039:SF1">
    <property type="entry name" value="UPF0102 PROTEIN YRAN"/>
    <property type="match status" value="1"/>
</dbReference>
<evidence type="ECO:0000313" key="2">
    <source>
        <dbReference type="Proteomes" id="UP000756530"/>
    </source>
</evidence>
<organism evidence="1 2">
    <name type="scientific">Maritimibacter dapengensis</name>
    <dbReference type="NCBI Taxonomy" id="2836868"/>
    <lineage>
        <taxon>Bacteria</taxon>
        <taxon>Pseudomonadati</taxon>
        <taxon>Pseudomonadota</taxon>
        <taxon>Alphaproteobacteria</taxon>
        <taxon>Rhodobacterales</taxon>
        <taxon>Roseobacteraceae</taxon>
        <taxon>Maritimibacter</taxon>
    </lineage>
</organism>
<gene>
    <name evidence="1" type="ORF">KJP28_17150</name>
</gene>
<reference evidence="1 2" key="1">
    <citation type="submission" date="2021-05" db="EMBL/GenBank/DDBJ databases">
        <title>Culturable bacteria isolated from Daya Bay.</title>
        <authorList>
            <person name="Zheng W."/>
            <person name="Yu S."/>
            <person name="Huang Y."/>
        </authorList>
    </citation>
    <scope>NUCLEOTIDE SEQUENCE [LARGE SCALE GENOMIC DNA]</scope>
    <source>
        <strain evidence="1 2">DP4N28-5</strain>
    </source>
</reference>